<dbReference type="Proteomes" id="UP000887566">
    <property type="component" value="Unplaced"/>
</dbReference>
<dbReference type="PANTHER" id="PTHR21523:SF46">
    <property type="entry name" value="MLT-TEN (MLT-10) RELATED"/>
    <property type="match status" value="1"/>
</dbReference>
<feature type="region of interest" description="Disordered" evidence="1">
    <location>
        <begin position="189"/>
        <end position="224"/>
    </location>
</feature>
<sequence>MITAPLRATHFAFAASVSETDDGEVFVGCNAKKKEQKPLHWSDVMADEKELKKVNHLYTSHYMRAAYGLLGAIGNELHNEASVATRRELKRCIARISKEDTNPHKSEAKCVLHAYHMLDREKAGVEWVGAFGMRRMKRHAVRQSKLAKYGPDRFKTAKVINFSNQQYVKFRQRVAKHRVHINMRSQYAKNVREKQSQSNINNLGSTTLTNEKSTNSRRRKPVSDISAARSEFLFKSNEATPSISGTSTADLVEDEENLQPASTSQSQPASQDFSNHASRLVGSAEKQKEEETVEVHKMKSMPELVSLDVAKSPVVTLANMATELLKGERSKKTSWGDTYEKIKELDYQLKETRKIEDQNRALDAVLEKRSGAYSLANTDRQENIADENIGPLKGVQDVNAFINSLHPSQSDTYDFLSPKLAPLMPPEITPKKPLLSPTLFSFYKDEGNPNNIASIPDLLNATGVKSNDRDALMGLIMEASGAREQVEQTLRGVSGLADWQDVAEAMINANLRMNSTWMKLLSSLTKSQKFELDTKGFTFSAHDQVRDMFFKEDSYYNGTWQNDIPLEEYKSYDDVDRKHLLRRMVGTMARDDSTETLAAMRSWPKRMKQRILKPFAFVAQILVPSVFGYTILSPNIFVANILSPVVFNLELLTPRVFFPIILGPRLLSPRILGPRVFVPQILVPLVFTPPIVRPIVLSPYILAPFVMSPAILAPSALGGRVLSPAVLNPIILSPGALNVDILSPTLLSRRRRKRWSRKNWSR</sequence>
<feature type="compositionally biased region" description="Basic and acidic residues" evidence="1">
    <location>
        <begin position="285"/>
        <end position="295"/>
    </location>
</feature>
<dbReference type="Pfam" id="PF04870">
    <property type="entry name" value="Moulting_cycle"/>
    <property type="match status" value="1"/>
</dbReference>
<dbReference type="PANTHER" id="PTHR21523">
    <property type="match status" value="1"/>
</dbReference>
<dbReference type="WBParaSite" id="PSAMB.scaffold2015size26012.g16003.t1">
    <property type="protein sequence ID" value="PSAMB.scaffold2015size26012.g16003.t1"/>
    <property type="gene ID" value="PSAMB.scaffold2015size26012.g16003"/>
</dbReference>
<evidence type="ECO:0000313" key="2">
    <source>
        <dbReference type="Proteomes" id="UP000887566"/>
    </source>
</evidence>
<evidence type="ECO:0000256" key="1">
    <source>
        <dbReference type="SAM" id="MobiDB-lite"/>
    </source>
</evidence>
<proteinExistence type="predicted"/>
<dbReference type="InterPro" id="IPR006954">
    <property type="entry name" value="Mlt-10-like"/>
</dbReference>
<keyword evidence="2" id="KW-1185">Reference proteome</keyword>
<feature type="compositionally biased region" description="Low complexity" evidence="1">
    <location>
        <begin position="259"/>
        <end position="271"/>
    </location>
</feature>
<protein>
    <submittedName>
        <fullName evidence="3">Uncharacterized protein</fullName>
    </submittedName>
</protein>
<dbReference type="AlphaFoldDB" id="A0A914VIW4"/>
<reference evidence="3" key="1">
    <citation type="submission" date="2022-11" db="UniProtKB">
        <authorList>
            <consortium name="WormBaseParasite"/>
        </authorList>
    </citation>
    <scope>IDENTIFICATION</scope>
</reference>
<feature type="region of interest" description="Disordered" evidence="1">
    <location>
        <begin position="255"/>
        <end position="295"/>
    </location>
</feature>
<evidence type="ECO:0000313" key="3">
    <source>
        <dbReference type="WBParaSite" id="PSAMB.scaffold2015size26012.g16003.t1"/>
    </source>
</evidence>
<organism evidence="2 3">
    <name type="scientific">Plectus sambesii</name>
    <dbReference type="NCBI Taxonomy" id="2011161"/>
    <lineage>
        <taxon>Eukaryota</taxon>
        <taxon>Metazoa</taxon>
        <taxon>Ecdysozoa</taxon>
        <taxon>Nematoda</taxon>
        <taxon>Chromadorea</taxon>
        <taxon>Plectida</taxon>
        <taxon>Plectina</taxon>
        <taxon>Plectoidea</taxon>
        <taxon>Plectidae</taxon>
        <taxon>Plectus</taxon>
    </lineage>
</organism>
<feature type="compositionally biased region" description="Polar residues" evidence="1">
    <location>
        <begin position="196"/>
        <end position="213"/>
    </location>
</feature>
<accession>A0A914VIW4</accession>
<name>A0A914VIW4_9BILA</name>